<dbReference type="CDD" id="cd18497">
    <property type="entry name" value="BACK_ABTB1_BPOZ"/>
    <property type="match status" value="1"/>
</dbReference>
<dbReference type="AlphaFoldDB" id="A0A6P8IZC3"/>
<dbReference type="PANTHER" id="PTHR46231:SF1">
    <property type="entry name" value="ANKYRIN REPEAT AND BTB_POZ DOMAIN-CONTAINING PROTEIN 1"/>
    <property type="match status" value="1"/>
</dbReference>
<accession>A0A6P8IZC3</accession>
<dbReference type="GO" id="GO:0000151">
    <property type="term" value="C:ubiquitin ligase complex"/>
    <property type="evidence" value="ECO:0007669"/>
    <property type="project" value="TreeGrafter"/>
</dbReference>
<evidence type="ECO:0000313" key="6">
    <source>
        <dbReference type="RefSeq" id="XP_031572856.1"/>
    </source>
</evidence>
<dbReference type="SMART" id="SM00225">
    <property type="entry name" value="BTB"/>
    <property type="match status" value="2"/>
</dbReference>
<name>A0A6P8IZC3_ACTTE</name>
<evidence type="ECO:0000256" key="3">
    <source>
        <dbReference type="PROSITE-ProRule" id="PRU00023"/>
    </source>
</evidence>
<dbReference type="KEGG" id="aten:116306872"/>
<feature type="non-terminal residue" evidence="6">
    <location>
        <position position="504"/>
    </location>
</feature>
<dbReference type="InterPro" id="IPR011333">
    <property type="entry name" value="SKP1/BTB/POZ_sf"/>
</dbReference>
<dbReference type="Pfam" id="PF00651">
    <property type="entry name" value="BTB"/>
    <property type="match status" value="2"/>
</dbReference>
<dbReference type="CDD" id="cd18295">
    <property type="entry name" value="BTB1_POZ_ABTB1_BPOZ1"/>
    <property type="match status" value="1"/>
</dbReference>
<dbReference type="RefSeq" id="XP_031572856.1">
    <property type="nucleotide sequence ID" value="XM_031716996.1"/>
</dbReference>
<sequence length="504" mass="57904">MSSEELFYSCRTGDLESLRNLVEETEVELNVRDQWDSTPLYYACLCGHENLVEFLLAKGARCEPHTFDGERCIYAALTNRIRKLLKEYKAITPDCMRRDSYREFFRRCLQVQDFVDVCFIVHGVKIHAHQVILSARSSYFADMFQTKWKGRSVIRLNHPLVAPWAFQSILQYLYTDRLCVEVSRSEECILLAKQCKLIKLKETLESRLSMIESFGLSKPGTKAIKVINVEPDSTSEEFQESYSALVEAVVPLPFRLKQFPSGIFCDSPVEEIEVFLPFMENWPYDDVTLPDDKPPFTDICFVVEEFRFYAHKVFMCGRSDYFKALLHDHFSEAVLPEGCTPEVTLHDVNAEVFATVVAFIYRDSAEITMETAFNVLCAADLYLLNGLKRICANQISKYLDVDNVISILRTARLFSLESLESNCSSFLACHLDKVIESVELHSLILEDAASIQNRQEKDSIPIIDDIRFHLYNNVLPNSYSEESIMDSEKKLSILNELLESLGLE</sequence>
<dbReference type="PROSITE" id="PS50088">
    <property type="entry name" value="ANK_REPEAT"/>
    <property type="match status" value="1"/>
</dbReference>
<reference evidence="6" key="1">
    <citation type="submission" date="2025-08" db="UniProtKB">
        <authorList>
            <consortium name="RefSeq"/>
        </authorList>
    </citation>
    <scope>IDENTIFICATION</scope>
</reference>
<organism evidence="5 6">
    <name type="scientific">Actinia tenebrosa</name>
    <name type="common">Australian red waratah sea anemone</name>
    <dbReference type="NCBI Taxonomy" id="6105"/>
    <lineage>
        <taxon>Eukaryota</taxon>
        <taxon>Metazoa</taxon>
        <taxon>Cnidaria</taxon>
        <taxon>Anthozoa</taxon>
        <taxon>Hexacorallia</taxon>
        <taxon>Actiniaria</taxon>
        <taxon>Actiniidae</taxon>
        <taxon>Actinia</taxon>
    </lineage>
</organism>
<dbReference type="SMART" id="SM00248">
    <property type="entry name" value="ANK"/>
    <property type="match status" value="2"/>
</dbReference>
<dbReference type="PROSITE" id="PS50297">
    <property type="entry name" value="ANK_REP_REGION"/>
    <property type="match status" value="1"/>
</dbReference>
<evidence type="ECO:0000259" key="4">
    <source>
        <dbReference type="PROSITE" id="PS50097"/>
    </source>
</evidence>
<dbReference type="Gene3D" id="1.25.40.20">
    <property type="entry name" value="Ankyrin repeat-containing domain"/>
    <property type="match status" value="1"/>
</dbReference>
<dbReference type="OrthoDB" id="684045at2759"/>
<dbReference type="SUPFAM" id="SSF48403">
    <property type="entry name" value="Ankyrin repeat"/>
    <property type="match status" value="1"/>
</dbReference>
<protein>
    <submittedName>
        <fullName evidence="6">Ankyrin repeat and BTB/POZ domain-containing protein 1-like</fullName>
    </submittedName>
</protein>
<dbReference type="Gene3D" id="3.30.710.10">
    <property type="entry name" value="Potassium Channel Kv1.1, Chain A"/>
    <property type="match status" value="2"/>
</dbReference>
<evidence type="ECO:0000256" key="1">
    <source>
        <dbReference type="ARBA" id="ARBA00022737"/>
    </source>
</evidence>
<dbReference type="InParanoid" id="A0A6P8IZC3"/>
<dbReference type="InterPro" id="IPR044515">
    <property type="entry name" value="ABTB1"/>
</dbReference>
<dbReference type="FunCoup" id="A0A6P8IZC3">
    <property type="interactions" value="200"/>
</dbReference>
<dbReference type="PROSITE" id="PS50097">
    <property type="entry name" value="BTB"/>
    <property type="match status" value="2"/>
</dbReference>
<feature type="repeat" description="ANK" evidence="3">
    <location>
        <begin position="35"/>
        <end position="60"/>
    </location>
</feature>
<feature type="domain" description="BTB" evidence="4">
    <location>
        <begin position="297"/>
        <end position="369"/>
    </location>
</feature>
<dbReference type="Pfam" id="PF12796">
    <property type="entry name" value="Ank_2"/>
    <property type="match status" value="1"/>
</dbReference>
<evidence type="ECO:0000313" key="5">
    <source>
        <dbReference type="Proteomes" id="UP000515163"/>
    </source>
</evidence>
<dbReference type="SUPFAM" id="SSF54695">
    <property type="entry name" value="POZ domain"/>
    <property type="match status" value="2"/>
</dbReference>
<evidence type="ECO:0000256" key="2">
    <source>
        <dbReference type="ARBA" id="ARBA00023043"/>
    </source>
</evidence>
<dbReference type="GeneID" id="116306872"/>
<dbReference type="InterPro" id="IPR036770">
    <property type="entry name" value="Ankyrin_rpt-contain_sf"/>
</dbReference>
<dbReference type="Proteomes" id="UP000515163">
    <property type="component" value="Unplaced"/>
</dbReference>
<keyword evidence="1" id="KW-0677">Repeat</keyword>
<dbReference type="GO" id="GO:0005737">
    <property type="term" value="C:cytoplasm"/>
    <property type="evidence" value="ECO:0007669"/>
    <property type="project" value="TreeGrafter"/>
</dbReference>
<dbReference type="InterPro" id="IPR000210">
    <property type="entry name" value="BTB/POZ_dom"/>
</dbReference>
<dbReference type="InterPro" id="IPR002110">
    <property type="entry name" value="Ankyrin_rpt"/>
</dbReference>
<dbReference type="PANTHER" id="PTHR46231">
    <property type="entry name" value="ANKYRIN REPEAT AND BTB/POZ DOMAIN-CONTAINING PROTEIN 1"/>
    <property type="match status" value="1"/>
</dbReference>
<keyword evidence="5" id="KW-1185">Reference proteome</keyword>
<feature type="domain" description="BTB" evidence="4">
    <location>
        <begin position="115"/>
        <end position="182"/>
    </location>
</feature>
<keyword evidence="2 3" id="KW-0040">ANK repeat</keyword>
<gene>
    <name evidence="6" type="primary">LOC116306872</name>
</gene>
<proteinExistence type="predicted"/>
<dbReference type="CDD" id="cd18296">
    <property type="entry name" value="BTB2_POZ_ABTB1_BPOZ1"/>
    <property type="match status" value="1"/>
</dbReference>